<feature type="domain" description="KOW" evidence="9">
    <location>
        <begin position="121"/>
        <end position="148"/>
    </location>
</feature>
<dbReference type="Gene3D" id="2.30.30.30">
    <property type="match status" value="1"/>
</dbReference>
<dbReference type="PANTHER" id="PTHR30265">
    <property type="entry name" value="RHO-INTERACTING TRANSCRIPTION TERMINATION FACTOR NUSG"/>
    <property type="match status" value="1"/>
</dbReference>
<evidence type="ECO:0000256" key="5">
    <source>
        <dbReference type="HAMAP-Rule" id="MF_00948"/>
    </source>
</evidence>
<evidence type="ECO:0000259" key="9">
    <source>
        <dbReference type="SMART" id="SM00739"/>
    </source>
</evidence>
<dbReference type="GO" id="GO:0006353">
    <property type="term" value="P:DNA-templated transcription termination"/>
    <property type="evidence" value="ECO:0007669"/>
    <property type="project" value="UniProtKB-UniRule"/>
</dbReference>
<dbReference type="PANTHER" id="PTHR30265:SF2">
    <property type="entry name" value="TRANSCRIPTION TERMINATION_ANTITERMINATION PROTEIN NUSG"/>
    <property type="match status" value="1"/>
</dbReference>
<organism evidence="10 11">
    <name type="scientific">candidate division TA06 bacterium</name>
    <dbReference type="NCBI Taxonomy" id="2250710"/>
    <lineage>
        <taxon>Bacteria</taxon>
        <taxon>Bacteria division TA06</taxon>
    </lineage>
</organism>
<dbReference type="Pfam" id="PF00467">
    <property type="entry name" value="KOW"/>
    <property type="match status" value="1"/>
</dbReference>
<dbReference type="InterPro" id="IPR014722">
    <property type="entry name" value="Rib_uL2_dom2"/>
</dbReference>
<dbReference type="Pfam" id="PF02357">
    <property type="entry name" value="NusG"/>
    <property type="match status" value="1"/>
</dbReference>
<comment type="caution">
    <text evidence="10">The sequence shown here is derived from an EMBL/GenBank/DDBJ whole genome shotgun (WGS) entry which is preliminary data.</text>
</comment>
<keyword evidence="4 5" id="KW-0804">Transcription</keyword>
<protein>
    <recommendedName>
        <fullName evidence="5 6">Transcription termination/antitermination protein NusG</fullName>
    </recommendedName>
</protein>
<evidence type="ECO:0000256" key="3">
    <source>
        <dbReference type="ARBA" id="ARBA00023015"/>
    </source>
</evidence>
<dbReference type="EMBL" id="QNBC01000171">
    <property type="protein sequence ID" value="RKX64338.1"/>
    <property type="molecule type" value="Genomic_DNA"/>
</dbReference>
<evidence type="ECO:0000256" key="2">
    <source>
        <dbReference type="ARBA" id="ARBA00022814"/>
    </source>
</evidence>
<dbReference type="CDD" id="cd09891">
    <property type="entry name" value="NGN_Bact_1"/>
    <property type="match status" value="1"/>
</dbReference>
<dbReference type="AlphaFoldDB" id="A0A660S6L2"/>
<dbReference type="Gene3D" id="3.30.70.940">
    <property type="entry name" value="NusG, N-terminal domain"/>
    <property type="match status" value="1"/>
</dbReference>
<evidence type="ECO:0000256" key="4">
    <source>
        <dbReference type="ARBA" id="ARBA00023163"/>
    </source>
</evidence>
<dbReference type="SMART" id="SM00738">
    <property type="entry name" value="NGN"/>
    <property type="match status" value="1"/>
</dbReference>
<dbReference type="NCBIfam" id="TIGR00922">
    <property type="entry name" value="nusG"/>
    <property type="match status" value="1"/>
</dbReference>
<feature type="domain" description="NusG-like N-terminal" evidence="8">
    <location>
        <begin position="1"/>
        <end position="108"/>
    </location>
</feature>
<dbReference type="CDD" id="cd06091">
    <property type="entry name" value="KOW_NusG"/>
    <property type="match status" value="1"/>
</dbReference>
<sequence length="175" mass="19742">MSWFVVHVFSGQEKKIKELIEKKIEINNLNEYVKDIVIPVTHVTRIRGGKRIVMEKRIYPGYILIDMEPDKRVLNAISSVNGVMSVLGSEYSPMSLSGNEIQNILNLMEEGKEGGMSAELPFRVGDSVKIIDGPFVDFSGTIEEINIEKERLKVSVNIFGRTTPIEVKFSQVEVL</sequence>
<proteinExistence type="inferred from homology"/>
<dbReference type="SUPFAM" id="SSF50104">
    <property type="entry name" value="Translation proteins SH3-like domain"/>
    <property type="match status" value="1"/>
</dbReference>
<keyword evidence="1 5" id="KW-0806">Transcription termination</keyword>
<dbReference type="FunFam" id="2.30.30.30:FF:000002">
    <property type="entry name" value="Transcription termination/antitermination factor NusG"/>
    <property type="match status" value="1"/>
</dbReference>
<dbReference type="InterPro" id="IPR001062">
    <property type="entry name" value="Transcrpt_antiterm_NusG"/>
</dbReference>
<dbReference type="InterPro" id="IPR006645">
    <property type="entry name" value="NGN-like_dom"/>
</dbReference>
<dbReference type="SMART" id="SM00739">
    <property type="entry name" value="KOW"/>
    <property type="match status" value="1"/>
</dbReference>
<evidence type="ECO:0000256" key="7">
    <source>
        <dbReference type="RuleBase" id="RU000538"/>
    </source>
</evidence>
<dbReference type="GO" id="GO:0005829">
    <property type="term" value="C:cytosol"/>
    <property type="evidence" value="ECO:0007669"/>
    <property type="project" value="UniProtKB-ARBA"/>
</dbReference>
<evidence type="ECO:0000256" key="1">
    <source>
        <dbReference type="ARBA" id="ARBA00022472"/>
    </source>
</evidence>
<evidence type="ECO:0000313" key="11">
    <source>
        <dbReference type="Proteomes" id="UP000282321"/>
    </source>
</evidence>
<evidence type="ECO:0000313" key="10">
    <source>
        <dbReference type="EMBL" id="RKX64338.1"/>
    </source>
</evidence>
<dbReference type="InterPro" id="IPR043425">
    <property type="entry name" value="NusG-like"/>
</dbReference>
<name>A0A660S6L2_UNCT6</name>
<dbReference type="GO" id="GO:0006354">
    <property type="term" value="P:DNA-templated transcription elongation"/>
    <property type="evidence" value="ECO:0007669"/>
    <property type="project" value="UniProtKB-UniRule"/>
</dbReference>
<evidence type="ECO:0000259" key="8">
    <source>
        <dbReference type="SMART" id="SM00738"/>
    </source>
</evidence>
<keyword evidence="2 5" id="KW-0889">Transcription antitermination</keyword>
<comment type="function">
    <text evidence="5 7">Participates in transcription elongation, termination and antitermination.</text>
</comment>
<dbReference type="GO" id="GO:0031564">
    <property type="term" value="P:transcription antitermination"/>
    <property type="evidence" value="ECO:0007669"/>
    <property type="project" value="UniProtKB-UniRule"/>
</dbReference>
<dbReference type="InterPro" id="IPR015869">
    <property type="entry name" value="Transcrpt_antiterm_NusG_bac_CS"/>
</dbReference>
<dbReference type="PROSITE" id="PS01014">
    <property type="entry name" value="NUSG"/>
    <property type="match status" value="1"/>
</dbReference>
<dbReference type="InterPro" id="IPR005824">
    <property type="entry name" value="KOW"/>
</dbReference>
<comment type="similarity">
    <text evidence="5 7">Belongs to the NusG family.</text>
</comment>
<evidence type="ECO:0000256" key="6">
    <source>
        <dbReference type="NCBIfam" id="TIGR00922"/>
    </source>
</evidence>
<gene>
    <name evidence="5 10" type="primary">nusG</name>
    <name evidence="10" type="ORF">DRP44_08470</name>
</gene>
<accession>A0A660S6L2</accession>
<dbReference type="PRINTS" id="PR00338">
    <property type="entry name" value="NUSGTNSCPFCT"/>
</dbReference>
<dbReference type="GO" id="GO:0032784">
    <property type="term" value="P:regulation of DNA-templated transcription elongation"/>
    <property type="evidence" value="ECO:0007669"/>
    <property type="project" value="InterPro"/>
</dbReference>
<dbReference type="Proteomes" id="UP000282321">
    <property type="component" value="Unassembled WGS sequence"/>
</dbReference>
<dbReference type="InterPro" id="IPR008991">
    <property type="entry name" value="Translation_prot_SH3-like_sf"/>
</dbReference>
<reference evidence="10 11" key="1">
    <citation type="submission" date="2018-06" db="EMBL/GenBank/DDBJ databases">
        <title>Extensive metabolic versatility and redundancy in microbially diverse, dynamic hydrothermal sediments.</title>
        <authorList>
            <person name="Dombrowski N."/>
            <person name="Teske A."/>
            <person name="Baker B.J."/>
        </authorList>
    </citation>
    <scope>NUCLEOTIDE SEQUENCE [LARGE SCALE GENOMIC DNA]</scope>
    <source>
        <strain evidence="10">B35_G9</strain>
    </source>
</reference>
<dbReference type="HAMAP" id="MF_00948">
    <property type="entry name" value="NusG"/>
    <property type="match status" value="1"/>
</dbReference>
<dbReference type="InterPro" id="IPR047050">
    <property type="entry name" value="NGN"/>
</dbReference>
<dbReference type="InterPro" id="IPR036735">
    <property type="entry name" value="NGN_dom_sf"/>
</dbReference>
<dbReference type="SUPFAM" id="SSF82679">
    <property type="entry name" value="N-utilization substance G protein NusG, N-terminal domain"/>
    <property type="match status" value="1"/>
</dbReference>
<keyword evidence="3 5" id="KW-0805">Transcription regulation</keyword>